<dbReference type="AlphaFoldDB" id="A0A4Z0A0B7"/>
<name>A0A4Z0A0B7_9AGAM</name>
<dbReference type="InterPro" id="IPR002401">
    <property type="entry name" value="Cyt_P450_E_grp-I"/>
</dbReference>
<dbReference type="EMBL" id="SFCI01000321">
    <property type="protein sequence ID" value="TFY80566.1"/>
    <property type="molecule type" value="Genomic_DNA"/>
</dbReference>
<dbReference type="GO" id="GO:0020037">
    <property type="term" value="F:heme binding"/>
    <property type="evidence" value="ECO:0007669"/>
    <property type="project" value="InterPro"/>
</dbReference>
<dbReference type="CDD" id="cd11065">
    <property type="entry name" value="CYP64-like"/>
    <property type="match status" value="1"/>
</dbReference>
<evidence type="ECO:0000313" key="11">
    <source>
        <dbReference type="EMBL" id="TFY80566.1"/>
    </source>
</evidence>
<dbReference type="Proteomes" id="UP000298061">
    <property type="component" value="Unassembled WGS sequence"/>
</dbReference>
<comment type="similarity">
    <text evidence="3 10">Belongs to the cytochrome P450 family.</text>
</comment>
<reference evidence="11 12" key="1">
    <citation type="submission" date="2019-02" db="EMBL/GenBank/DDBJ databases">
        <title>Genome sequencing of the rare red list fungi Hericium alpestre (H. flagellum).</title>
        <authorList>
            <person name="Buettner E."/>
            <person name="Kellner H."/>
        </authorList>
    </citation>
    <scope>NUCLEOTIDE SEQUENCE [LARGE SCALE GENOMIC DNA]</scope>
    <source>
        <strain evidence="11 12">DSM 108284</strain>
    </source>
</reference>
<comment type="cofactor">
    <cofactor evidence="1 9">
        <name>heme</name>
        <dbReference type="ChEBI" id="CHEBI:30413"/>
    </cofactor>
</comment>
<dbReference type="OrthoDB" id="2789670at2759"/>
<feature type="binding site" description="axial binding residue" evidence="9">
    <location>
        <position position="371"/>
    </location>
    <ligand>
        <name>heme</name>
        <dbReference type="ChEBI" id="CHEBI:30413"/>
    </ligand>
    <ligandPart>
        <name>Fe</name>
        <dbReference type="ChEBI" id="CHEBI:18248"/>
    </ligandPart>
</feature>
<dbReference type="SUPFAM" id="SSF48264">
    <property type="entry name" value="Cytochrome P450"/>
    <property type="match status" value="1"/>
</dbReference>
<keyword evidence="4 9" id="KW-0349">Heme</keyword>
<dbReference type="InterPro" id="IPR001128">
    <property type="entry name" value="Cyt_P450"/>
</dbReference>
<dbReference type="STRING" id="135208.A0A4Z0A0B7"/>
<evidence type="ECO:0000256" key="2">
    <source>
        <dbReference type="ARBA" id="ARBA00005179"/>
    </source>
</evidence>
<dbReference type="PRINTS" id="PR00463">
    <property type="entry name" value="EP450I"/>
</dbReference>
<accession>A0A4Z0A0B7</accession>
<evidence type="ECO:0000256" key="7">
    <source>
        <dbReference type="ARBA" id="ARBA00023004"/>
    </source>
</evidence>
<comment type="pathway">
    <text evidence="2">Secondary metabolite biosynthesis.</text>
</comment>
<dbReference type="PANTHER" id="PTHR46300">
    <property type="entry name" value="P450, PUTATIVE (EUROFUNG)-RELATED-RELATED"/>
    <property type="match status" value="1"/>
</dbReference>
<evidence type="ECO:0000256" key="5">
    <source>
        <dbReference type="ARBA" id="ARBA00022723"/>
    </source>
</evidence>
<dbReference type="Gene3D" id="1.10.630.10">
    <property type="entry name" value="Cytochrome P450"/>
    <property type="match status" value="1"/>
</dbReference>
<dbReference type="PANTHER" id="PTHR46300:SF7">
    <property type="entry name" value="P450, PUTATIVE (EUROFUNG)-RELATED"/>
    <property type="match status" value="1"/>
</dbReference>
<evidence type="ECO:0000313" key="12">
    <source>
        <dbReference type="Proteomes" id="UP000298061"/>
    </source>
</evidence>
<gene>
    <name evidence="11" type="ORF">EWM64_g3446</name>
</gene>
<dbReference type="GO" id="GO:0004497">
    <property type="term" value="F:monooxygenase activity"/>
    <property type="evidence" value="ECO:0007669"/>
    <property type="project" value="UniProtKB-KW"/>
</dbReference>
<keyword evidence="6 10" id="KW-0560">Oxidoreductase</keyword>
<evidence type="ECO:0000256" key="6">
    <source>
        <dbReference type="ARBA" id="ARBA00023002"/>
    </source>
</evidence>
<keyword evidence="8 10" id="KW-0503">Monooxygenase</keyword>
<evidence type="ECO:0000256" key="8">
    <source>
        <dbReference type="ARBA" id="ARBA00023033"/>
    </source>
</evidence>
<proteinExistence type="inferred from homology"/>
<evidence type="ECO:0000256" key="9">
    <source>
        <dbReference type="PIRSR" id="PIRSR602401-1"/>
    </source>
</evidence>
<keyword evidence="5 9" id="KW-0479">Metal-binding</keyword>
<dbReference type="PROSITE" id="PS00086">
    <property type="entry name" value="CYTOCHROME_P450"/>
    <property type="match status" value="1"/>
</dbReference>
<dbReference type="Pfam" id="PF00067">
    <property type="entry name" value="p450"/>
    <property type="match status" value="1"/>
</dbReference>
<comment type="caution">
    <text evidence="11">The sequence shown here is derived from an EMBL/GenBank/DDBJ whole genome shotgun (WGS) entry which is preliminary data.</text>
</comment>
<keyword evidence="12" id="KW-1185">Reference proteome</keyword>
<dbReference type="InterPro" id="IPR050364">
    <property type="entry name" value="Cytochrome_P450_fung"/>
</dbReference>
<evidence type="ECO:0000256" key="1">
    <source>
        <dbReference type="ARBA" id="ARBA00001971"/>
    </source>
</evidence>
<dbReference type="GO" id="GO:0005506">
    <property type="term" value="F:iron ion binding"/>
    <property type="evidence" value="ECO:0007669"/>
    <property type="project" value="InterPro"/>
</dbReference>
<evidence type="ECO:0008006" key="13">
    <source>
        <dbReference type="Google" id="ProtNLM"/>
    </source>
</evidence>
<dbReference type="InterPro" id="IPR036396">
    <property type="entry name" value="Cyt_P450_sf"/>
</dbReference>
<evidence type="ECO:0000256" key="3">
    <source>
        <dbReference type="ARBA" id="ARBA00010617"/>
    </source>
</evidence>
<sequence>MAGELVGWDLGIGYASFAPSSDYQPIVKLESPYPVHSNVRFRTMRKLSHAAIGPQGCAKPDMIAMQEQQRTRLLTKIVQLGKRHKEGCDFEEMIKLASASLVLKITYGYQVISDKHDKLVEIADNAMAGFGAAASPGAFWVDYLPILKRVPAWFPGAGFKKAAQQMRAARERLYDIPFELVKSKMASRTVPPSMVSTLLASEAHSPADEELVKAIAASLYSASVETTQSSLMSFLLAMLLHPDVQRRAQAELDALLGLPSSASGSRIPSVHDRVNLPYINALVKEVWRWNPSVPVGLPHRVTQDDVYRGFFIRKGTIVYPNIWSMFHDPETYPSPFEFIPDRFLNDGSTLKALEKTADPSWIAFGFGRRICPGMHIADSSVFLYIASMLYLFDVVKAKDEDGGDIEPKVEYDGFISQPSPFKCRLVPRSAEVEEMIAREGQDVFGGVE</sequence>
<dbReference type="PRINTS" id="PR00385">
    <property type="entry name" value="P450"/>
</dbReference>
<dbReference type="InterPro" id="IPR017972">
    <property type="entry name" value="Cyt_P450_CS"/>
</dbReference>
<keyword evidence="7 9" id="KW-0408">Iron</keyword>
<evidence type="ECO:0000256" key="10">
    <source>
        <dbReference type="RuleBase" id="RU000461"/>
    </source>
</evidence>
<organism evidence="11 12">
    <name type="scientific">Hericium alpestre</name>
    <dbReference type="NCBI Taxonomy" id="135208"/>
    <lineage>
        <taxon>Eukaryota</taxon>
        <taxon>Fungi</taxon>
        <taxon>Dikarya</taxon>
        <taxon>Basidiomycota</taxon>
        <taxon>Agaricomycotina</taxon>
        <taxon>Agaricomycetes</taxon>
        <taxon>Russulales</taxon>
        <taxon>Hericiaceae</taxon>
        <taxon>Hericium</taxon>
    </lineage>
</organism>
<protein>
    <recommendedName>
        <fullName evidence="13">Cytochrome P450</fullName>
    </recommendedName>
</protein>
<evidence type="ECO:0000256" key="4">
    <source>
        <dbReference type="ARBA" id="ARBA00022617"/>
    </source>
</evidence>
<dbReference type="GO" id="GO:0016705">
    <property type="term" value="F:oxidoreductase activity, acting on paired donors, with incorporation or reduction of molecular oxygen"/>
    <property type="evidence" value="ECO:0007669"/>
    <property type="project" value="InterPro"/>
</dbReference>